<dbReference type="InterPro" id="IPR021109">
    <property type="entry name" value="Peptidase_aspartic_dom_sf"/>
</dbReference>
<evidence type="ECO:0000256" key="1">
    <source>
        <dbReference type="ARBA" id="ARBA00022801"/>
    </source>
</evidence>
<reference evidence="3 4" key="1">
    <citation type="journal article" date="2015" name="Nature">
        <title>rRNA introns, odd ribosomes, and small enigmatic genomes across a large radiation of phyla.</title>
        <authorList>
            <person name="Brown C.T."/>
            <person name="Hug L.A."/>
            <person name="Thomas B.C."/>
            <person name="Sharon I."/>
            <person name="Castelle C.J."/>
            <person name="Singh A."/>
            <person name="Wilkins M.J."/>
            <person name="Williams K.H."/>
            <person name="Banfield J.F."/>
        </authorList>
    </citation>
    <scope>NUCLEOTIDE SEQUENCE [LARGE SCALE GENOMIC DNA]</scope>
</reference>
<dbReference type="PROSITE" id="PS50175">
    <property type="entry name" value="ASP_PROT_RETROV"/>
    <property type="match status" value="1"/>
</dbReference>
<dbReference type="EMBL" id="LCHM01000045">
    <property type="protein sequence ID" value="KKT36063.1"/>
    <property type="molecule type" value="Genomic_DNA"/>
</dbReference>
<protein>
    <recommendedName>
        <fullName evidence="2">Peptidase A2 domain-containing protein</fullName>
    </recommendedName>
</protein>
<name>A0A0G1GNZ3_9BACT</name>
<dbReference type="AlphaFoldDB" id="A0A0G1GNZ3"/>
<evidence type="ECO:0000313" key="3">
    <source>
        <dbReference type="EMBL" id="KKT36063.1"/>
    </source>
</evidence>
<accession>A0A0G1GNZ3</accession>
<feature type="domain" description="Peptidase A2" evidence="2">
    <location>
        <begin position="82"/>
        <end position="159"/>
    </location>
</feature>
<organism evidence="3 4">
    <name type="scientific">Candidatus Gottesmanbacteria bacterium GW2011_GWB1_44_11c</name>
    <dbReference type="NCBI Taxonomy" id="1618447"/>
    <lineage>
        <taxon>Bacteria</taxon>
        <taxon>Candidatus Gottesmaniibacteriota</taxon>
    </lineage>
</organism>
<dbReference type="InterPro" id="IPR001995">
    <property type="entry name" value="Peptidase_A2_cat"/>
</dbReference>
<evidence type="ECO:0000313" key="4">
    <source>
        <dbReference type="Proteomes" id="UP000034617"/>
    </source>
</evidence>
<comment type="caution">
    <text evidence="3">The sequence shown here is derived from an EMBL/GenBank/DDBJ whole genome shotgun (WGS) entry which is preliminary data.</text>
</comment>
<dbReference type="SUPFAM" id="SSF50630">
    <property type="entry name" value="Acid proteases"/>
    <property type="match status" value="1"/>
</dbReference>
<dbReference type="Gene3D" id="2.40.70.10">
    <property type="entry name" value="Acid Proteases"/>
    <property type="match status" value="1"/>
</dbReference>
<proteinExistence type="predicted"/>
<dbReference type="GO" id="GO:0004190">
    <property type="term" value="F:aspartic-type endopeptidase activity"/>
    <property type="evidence" value="ECO:0007669"/>
    <property type="project" value="InterPro"/>
</dbReference>
<gene>
    <name evidence="3" type="ORF">UW22_C0045G0013</name>
</gene>
<sequence>MDNRSVFIQGMFKLLIIVSLPLSAFFGFLALASQTSQSSQLLAEPSLVLRIPLGVRQWTDIGSVMEPVLQIPVKTLLGFENTEFVLDSGAVISSLPRNWAEKIGKDLAYAKRISFKGFGNTLSFAYQSDMTVRLGTENVDLPVVFTESEGTRALLGRKGVFDQYSIVFDHTNKVMEIRK</sequence>
<keyword evidence="1" id="KW-0378">Hydrolase</keyword>
<dbReference type="GO" id="GO:0006508">
    <property type="term" value="P:proteolysis"/>
    <property type="evidence" value="ECO:0007669"/>
    <property type="project" value="InterPro"/>
</dbReference>
<evidence type="ECO:0000259" key="2">
    <source>
        <dbReference type="PROSITE" id="PS50175"/>
    </source>
</evidence>
<dbReference type="Proteomes" id="UP000034617">
    <property type="component" value="Unassembled WGS sequence"/>
</dbReference>